<gene>
    <name evidence="1" type="ORF">DES53_11047</name>
</gene>
<keyword evidence="2" id="KW-1185">Reference proteome</keyword>
<dbReference type="AlphaFoldDB" id="A0A366HBK2"/>
<protein>
    <submittedName>
        <fullName evidence="1">Uncharacterized protein</fullName>
    </submittedName>
</protein>
<proteinExistence type="predicted"/>
<accession>A0A366HBK2</accession>
<reference evidence="1 2" key="1">
    <citation type="submission" date="2018-06" db="EMBL/GenBank/DDBJ databases">
        <title>Genomic Encyclopedia of Type Strains, Phase IV (KMG-IV): sequencing the most valuable type-strain genomes for metagenomic binning, comparative biology and taxonomic classification.</title>
        <authorList>
            <person name="Goeker M."/>
        </authorList>
    </citation>
    <scope>NUCLEOTIDE SEQUENCE [LARGE SCALE GENOMIC DNA]</scope>
    <source>
        <strain evidence="1 2">DSM 25532</strain>
    </source>
</reference>
<evidence type="ECO:0000313" key="1">
    <source>
        <dbReference type="EMBL" id="RBP39024.1"/>
    </source>
</evidence>
<comment type="caution">
    <text evidence="1">The sequence shown here is derived from an EMBL/GenBank/DDBJ whole genome shotgun (WGS) entry which is preliminary data.</text>
</comment>
<dbReference type="RefSeq" id="WP_113960795.1">
    <property type="nucleotide sequence ID" value="NZ_QNRR01000010.1"/>
</dbReference>
<evidence type="ECO:0000313" key="2">
    <source>
        <dbReference type="Proteomes" id="UP000253426"/>
    </source>
</evidence>
<organism evidence="1 2">
    <name type="scientific">Roseimicrobium gellanilyticum</name>
    <dbReference type="NCBI Taxonomy" id="748857"/>
    <lineage>
        <taxon>Bacteria</taxon>
        <taxon>Pseudomonadati</taxon>
        <taxon>Verrucomicrobiota</taxon>
        <taxon>Verrucomicrobiia</taxon>
        <taxon>Verrucomicrobiales</taxon>
        <taxon>Verrucomicrobiaceae</taxon>
        <taxon>Roseimicrobium</taxon>
    </lineage>
</organism>
<sequence length="143" mass="16239">MTLWTILKRTWYVVVYNGRFSFKPAEKALLDAVIAKLPEDDASALQAQLRSMNCLQRFFKRQLVCFRFRRYKGPLLSKKDSPCCVALVTVRMDGESVFVNLVSMHGLLRILYIPAPLRADASLDVADVVVFPLHHSPQGKEQG</sequence>
<dbReference type="EMBL" id="QNRR01000010">
    <property type="protein sequence ID" value="RBP39024.1"/>
    <property type="molecule type" value="Genomic_DNA"/>
</dbReference>
<name>A0A366HBK2_9BACT</name>
<dbReference type="Proteomes" id="UP000253426">
    <property type="component" value="Unassembled WGS sequence"/>
</dbReference>